<feature type="region of interest" description="Disordered" evidence="1">
    <location>
        <begin position="282"/>
        <end position="309"/>
    </location>
</feature>
<keyword evidence="2" id="KW-0812">Transmembrane</keyword>
<sequence length="309" mass="31544">MRRPSFSLASTTATLLTVIALVAPASPASAAAPDSSVESVTQCEIAGGDLTWGFKESFRSYISGTIANGTWEATDGATYETPSFGWSDVSGEFDPETTSGAAEFSGAVHFTGHDGLLDTVIANPTLVFAEDGTGTLLLDLSNLTMEDALAGNTDNVQTITQASFVALDLAAAPLQLGEDGTTLTATAVPTTITQEGFDAFGTYETGTAFDPISVTLTLDCPEEEAEVVATAAPTDEPVAAPRTPGGAPDASWIGWLVGIALAAALIAVVVWLVLRRRRVAAMGSADPDSADPGSVDSASTDADGEGSSR</sequence>
<evidence type="ECO:0000256" key="2">
    <source>
        <dbReference type="SAM" id="Phobius"/>
    </source>
</evidence>
<evidence type="ECO:0000313" key="6">
    <source>
        <dbReference type="Proteomes" id="UP000517712"/>
    </source>
</evidence>
<keyword evidence="3" id="KW-0732">Signal</keyword>
<organism evidence="5 6">
    <name type="scientific">Microbacterium ginsengiterrae</name>
    <dbReference type="NCBI Taxonomy" id="546115"/>
    <lineage>
        <taxon>Bacteria</taxon>
        <taxon>Bacillati</taxon>
        <taxon>Actinomycetota</taxon>
        <taxon>Actinomycetes</taxon>
        <taxon>Micrococcales</taxon>
        <taxon>Microbacteriaceae</taxon>
        <taxon>Microbacterium</taxon>
    </lineage>
</organism>
<name>A0A7W9FD14_9MICO</name>
<evidence type="ECO:0000256" key="1">
    <source>
        <dbReference type="SAM" id="MobiDB-lite"/>
    </source>
</evidence>
<feature type="transmembrane region" description="Helical" evidence="2">
    <location>
        <begin position="252"/>
        <end position="274"/>
    </location>
</feature>
<gene>
    <name evidence="5" type="ORF">HD600_001520</name>
</gene>
<keyword evidence="2" id="KW-1133">Transmembrane helix</keyword>
<accession>A0A7W9FD14</accession>
<keyword evidence="2" id="KW-0472">Membrane</keyword>
<dbReference type="EMBL" id="JACHMU010000001">
    <property type="protein sequence ID" value="MBB5743023.1"/>
    <property type="molecule type" value="Genomic_DNA"/>
</dbReference>
<dbReference type="Proteomes" id="UP000517712">
    <property type="component" value="Unassembled WGS sequence"/>
</dbReference>
<feature type="signal peptide" evidence="3">
    <location>
        <begin position="1"/>
        <end position="30"/>
    </location>
</feature>
<evidence type="ECO:0000256" key="3">
    <source>
        <dbReference type="SAM" id="SignalP"/>
    </source>
</evidence>
<feature type="chain" id="PRO_5030692558" description="Htaa domain-containing protein" evidence="3">
    <location>
        <begin position="31"/>
        <end position="309"/>
    </location>
</feature>
<dbReference type="Pfam" id="PF04213">
    <property type="entry name" value="HtaA"/>
    <property type="match status" value="1"/>
</dbReference>
<reference evidence="5 6" key="1">
    <citation type="submission" date="2020-08" db="EMBL/GenBank/DDBJ databases">
        <title>Sequencing the genomes of 1000 actinobacteria strains.</title>
        <authorList>
            <person name="Klenk H.-P."/>
        </authorList>
    </citation>
    <scope>NUCLEOTIDE SEQUENCE [LARGE SCALE GENOMIC DNA]</scope>
    <source>
        <strain evidence="5 6">DSM 24823</strain>
    </source>
</reference>
<evidence type="ECO:0000259" key="4">
    <source>
        <dbReference type="Pfam" id="PF04213"/>
    </source>
</evidence>
<dbReference type="AlphaFoldDB" id="A0A7W9FD14"/>
<comment type="caution">
    <text evidence="5">The sequence shown here is derived from an EMBL/GenBank/DDBJ whole genome shotgun (WGS) entry which is preliminary data.</text>
</comment>
<dbReference type="RefSeq" id="WP_184282716.1">
    <property type="nucleotide sequence ID" value="NZ_BAAAPG010000001.1"/>
</dbReference>
<proteinExistence type="predicted"/>
<feature type="domain" description="Htaa" evidence="4">
    <location>
        <begin position="48"/>
        <end position="215"/>
    </location>
</feature>
<dbReference type="InterPro" id="IPR007331">
    <property type="entry name" value="Htaa"/>
</dbReference>
<protein>
    <recommendedName>
        <fullName evidence="4">Htaa domain-containing protein</fullName>
    </recommendedName>
</protein>
<keyword evidence="6" id="KW-1185">Reference proteome</keyword>
<evidence type="ECO:0000313" key="5">
    <source>
        <dbReference type="EMBL" id="MBB5743023.1"/>
    </source>
</evidence>